<dbReference type="RefSeq" id="WP_013454730.1">
    <property type="nucleotide sequence ID" value="NC_014759.1"/>
</dbReference>
<evidence type="ECO:0000313" key="1">
    <source>
        <dbReference type="EMBL" id="ADR22587.1"/>
    </source>
</evidence>
<evidence type="ECO:0000313" key="2">
    <source>
        <dbReference type="Proteomes" id="UP000008720"/>
    </source>
</evidence>
<proteinExistence type="predicted"/>
<dbReference type="Gene3D" id="3.10.490.10">
    <property type="entry name" value="Gamma-glutamyl cyclotransferase-like"/>
    <property type="match status" value="1"/>
</dbReference>
<dbReference type="KEGG" id="mtt:Ftrac_2609"/>
<gene>
    <name evidence="1" type="ordered locus">Ftrac_2609</name>
</gene>
<dbReference type="AlphaFoldDB" id="E4TPM3"/>
<organism evidence="1 2">
    <name type="scientific">Marivirga tractuosa (strain ATCC 23168 / DSM 4126 / NBRC 15989 / NCIMB 1408 / VKM B-1430 / H-43)</name>
    <name type="common">Microscilla tractuosa</name>
    <name type="synonym">Flexibacter tractuosus</name>
    <dbReference type="NCBI Taxonomy" id="643867"/>
    <lineage>
        <taxon>Bacteria</taxon>
        <taxon>Pseudomonadati</taxon>
        <taxon>Bacteroidota</taxon>
        <taxon>Cytophagia</taxon>
        <taxon>Cytophagales</taxon>
        <taxon>Marivirgaceae</taxon>
        <taxon>Marivirga</taxon>
    </lineage>
</organism>
<name>E4TPM3_MARTH</name>
<protein>
    <recommendedName>
        <fullName evidence="3">Histone deacetylase</fullName>
    </recommendedName>
</protein>
<sequence length="208" mass="23804">MDELSTHIWYASYGSNISIERFKCYIQGGKPEGATRTYQGCIDQKPPIDQQPILIPHELYFAKSAGVWNGGGVCFINPEKNNKAKTLGNMYLITRQQFLEVVQQENNTHEPIKIDFNRTQKEESLIVRENSWYGNLLYLGEEGDAPIFTFTNEKYLVNGINSPNQHYLGTIIKGLIATHQLSISQLEDYFVYKKGIKKAMLTEVINQF</sequence>
<dbReference type="EMBL" id="CP002349">
    <property type="protein sequence ID" value="ADR22587.1"/>
    <property type="molecule type" value="Genomic_DNA"/>
</dbReference>
<dbReference type="STRING" id="643867.Ftrac_2609"/>
<dbReference type="HOGENOM" id="CLU_111599_0_0_10"/>
<dbReference type="eggNOG" id="COG2105">
    <property type="taxonomic scope" value="Bacteria"/>
</dbReference>
<keyword evidence="2" id="KW-1185">Reference proteome</keyword>
<accession>E4TPM3</accession>
<dbReference type="Proteomes" id="UP000008720">
    <property type="component" value="Chromosome"/>
</dbReference>
<reference evidence="1 2" key="1">
    <citation type="journal article" date="2011" name="Stand. Genomic Sci.">
        <title>Complete genome sequence of Marivirga tractuosa type strain (H-43).</title>
        <authorList>
            <person name="Pagani I."/>
            <person name="Chertkov O."/>
            <person name="Lapidus A."/>
            <person name="Lucas S."/>
            <person name="Del Rio T.G."/>
            <person name="Tice H."/>
            <person name="Copeland A."/>
            <person name="Cheng J.F."/>
            <person name="Nolan M."/>
            <person name="Saunders E."/>
            <person name="Pitluck S."/>
            <person name="Held B."/>
            <person name="Goodwin L."/>
            <person name="Liolios K."/>
            <person name="Ovchinikova G."/>
            <person name="Ivanova N."/>
            <person name="Mavromatis K."/>
            <person name="Pati A."/>
            <person name="Chen A."/>
            <person name="Palaniappan K."/>
            <person name="Land M."/>
            <person name="Hauser L."/>
            <person name="Jeffries C.D."/>
            <person name="Detter J.C."/>
            <person name="Han C."/>
            <person name="Tapia R."/>
            <person name="Ngatchou-Djao O.D."/>
            <person name="Rohde M."/>
            <person name="Goker M."/>
            <person name="Spring S."/>
            <person name="Sikorski J."/>
            <person name="Woyke T."/>
            <person name="Bristow J."/>
            <person name="Eisen J.A."/>
            <person name="Markowitz V."/>
            <person name="Hugenholtz P."/>
            <person name="Klenk H.P."/>
            <person name="Kyrpides N.C."/>
        </authorList>
    </citation>
    <scope>NUCLEOTIDE SEQUENCE [LARGE SCALE GENOMIC DNA]</scope>
    <source>
        <strain evidence="2">ATCC 23168 / DSM 4126 / NBRC 15989 / NCIMB 1408 / VKM B-1430 / H-43</strain>
    </source>
</reference>
<dbReference type="OrthoDB" id="8538589at2"/>
<evidence type="ECO:0008006" key="3">
    <source>
        <dbReference type="Google" id="ProtNLM"/>
    </source>
</evidence>